<dbReference type="OrthoDB" id="185373at2759"/>
<dbReference type="RefSeq" id="XP_021884870.1">
    <property type="nucleotide sequence ID" value="XM_022029773.1"/>
</dbReference>
<sequence>MSQYVCRQCALSFLLRRGASKIAGNPRIALSDAQTPALFIRTFCLPQQAPSRYLSSSIPGRSLPEPVAIGSSVSTNLTDSRTSRLKTTIRPVNPSSLEPLQDLEASRQKRIRMTRKRIYRFVRYLEVDKLYLEFWKTCCTETLDDQREIWRSSNDKPDLLTTQEAVYRAFNSSSPPTHSVYPVWRRKLKDGRPFPRFKLTVEYESAQKPMVYTLAFIDQSHARRLLQMHQYFEEVLGIKAGYRSMIALLVAFSSRGDMATTLTIFNRWRENQQFNQSGGKEMYSSVIRGLVGRNCQSSPLDPHSLAKNNRAGIRNQGVTQIYAALELFYDMLRQGCTPTFETYHSLIVGLSTFKNDMEAAELLLDHMIIMKKKPYVQVLHVICREYVRRRDFPSAERIFRMLKEYRIRPKALTCNLMLKAVFQMSDADAALYLGKDEEEEDQLEDIQARGRRLKHKKIKEIHDYMVESGVLPDEVTFSIQFYGYGHMEDGYSDLRAVMTEMANRQGLTIEPNMIILNSLLFAHINHGKLKMAESILDQMLQSTHPVNRARADSFNKKQQVRSPFLNPQEGEDIDLFDGDEQPRTRRRRLKDSASLEGLRMIPGKGAFHALMLAYVDQGDIIGMERVLDKMIGARKHLQQECIQTSPHLKQSEYRAAFPRLNLDADEYTANIMLLGYIMQRDYEKVELIRQQILSRLDWTTSASFAQREQYREQLIAFVQQQSSRSMTKRFLQDDVDDDDGALSRFLFNSSSPSKGVTQGIGSCSDAKACDPRDKNIESDLDDSIEIDITTLSAKLRCLLNSTATSQSSSSS</sequence>
<organism evidence="3 4">
    <name type="scientific">Lobosporangium transversale</name>
    <dbReference type="NCBI Taxonomy" id="64571"/>
    <lineage>
        <taxon>Eukaryota</taxon>
        <taxon>Fungi</taxon>
        <taxon>Fungi incertae sedis</taxon>
        <taxon>Mucoromycota</taxon>
        <taxon>Mortierellomycotina</taxon>
        <taxon>Mortierellomycetes</taxon>
        <taxon>Mortierellales</taxon>
        <taxon>Mortierellaceae</taxon>
        <taxon>Lobosporangium</taxon>
    </lineage>
</organism>
<keyword evidence="4" id="KW-1185">Reference proteome</keyword>
<dbReference type="Pfam" id="PF01535">
    <property type="entry name" value="PPR"/>
    <property type="match status" value="1"/>
</dbReference>
<accession>A0A1Y2H090</accession>
<feature type="region of interest" description="Disordered" evidence="2">
    <location>
        <begin position="547"/>
        <end position="588"/>
    </location>
</feature>
<name>A0A1Y2H090_9FUNG</name>
<dbReference type="InterPro" id="IPR002885">
    <property type="entry name" value="PPR_rpt"/>
</dbReference>
<gene>
    <name evidence="3" type="ORF">BCR41DRAFT_419524</name>
</gene>
<evidence type="ECO:0000256" key="2">
    <source>
        <dbReference type="SAM" id="MobiDB-lite"/>
    </source>
</evidence>
<dbReference type="PANTHER" id="PTHR46128">
    <property type="entry name" value="MITOCHONDRIAL GROUP I INTRON SPLICING FACTOR CCM1"/>
    <property type="match status" value="1"/>
</dbReference>
<dbReference type="Gene3D" id="1.25.40.10">
    <property type="entry name" value="Tetratricopeptide repeat domain"/>
    <property type="match status" value="2"/>
</dbReference>
<dbReference type="GeneID" id="33571616"/>
<dbReference type="STRING" id="64571.A0A1Y2H090"/>
<dbReference type="InterPro" id="IPR011990">
    <property type="entry name" value="TPR-like_helical_dom_sf"/>
</dbReference>
<protein>
    <recommendedName>
        <fullName evidence="5">Pentacotripeptide-repeat region of PRORP domain-containing protein</fullName>
    </recommendedName>
</protein>
<feature type="compositionally biased region" description="Acidic residues" evidence="2">
    <location>
        <begin position="569"/>
        <end position="579"/>
    </location>
</feature>
<evidence type="ECO:0008006" key="5">
    <source>
        <dbReference type="Google" id="ProtNLM"/>
    </source>
</evidence>
<dbReference type="InParanoid" id="A0A1Y2H090"/>
<comment type="similarity">
    <text evidence="1">Belongs to the PPR family. P subfamily.</text>
</comment>
<dbReference type="EMBL" id="MCFF01000005">
    <property type="protein sequence ID" value="ORZ27123.1"/>
    <property type="molecule type" value="Genomic_DNA"/>
</dbReference>
<evidence type="ECO:0000313" key="3">
    <source>
        <dbReference type="EMBL" id="ORZ27123.1"/>
    </source>
</evidence>
<evidence type="ECO:0000256" key="1">
    <source>
        <dbReference type="ARBA" id="ARBA00007626"/>
    </source>
</evidence>
<evidence type="ECO:0000313" key="4">
    <source>
        <dbReference type="Proteomes" id="UP000193648"/>
    </source>
</evidence>
<dbReference type="Proteomes" id="UP000193648">
    <property type="component" value="Unassembled WGS sequence"/>
</dbReference>
<dbReference type="InterPro" id="IPR050872">
    <property type="entry name" value="PPR_P_subfamily"/>
</dbReference>
<dbReference type="AlphaFoldDB" id="A0A1Y2H090"/>
<proteinExistence type="inferred from homology"/>
<comment type="caution">
    <text evidence="3">The sequence shown here is derived from an EMBL/GenBank/DDBJ whole genome shotgun (WGS) entry which is preliminary data.</text>
</comment>
<dbReference type="PANTHER" id="PTHR46128:SF211">
    <property type="entry name" value="PENTACOTRIPEPTIDE-REPEAT REGION OF PRORP DOMAIN-CONTAINING PROTEIN"/>
    <property type="match status" value="1"/>
</dbReference>
<reference evidence="3 4" key="1">
    <citation type="submission" date="2016-07" db="EMBL/GenBank/DDBJ databases">
        <title>Pervasive Adenine N6-methylation of Active Genes in Fungi.</title>
        <authorList>
            <consortium name="DOE Joint Genome Institute"/>
            <person name="Mondo S.J."/>
            <person name="Dannebaum R.O."/>
            <person name="Kuo R.C."/>
            <person name="Labutti K."/>
            <person name="Haridas S."/>
            <person name="Kuo A."/>
            <person name="Salamov A."/>
            <person name="Ahrendt S.R."/>
            <person name="Lipzen A."/>
            <person name="Sullivan W."/>
            <person name="Andreopoulos W.B."/>
            <person name="Clum A."/>
            <person name="Lindquist E."/>
            <person name="Daum C."/>
            <person name="Ramamoorthy G.K."/>
            <person name="Gryganskyi A."/>
            <person name="Culley D."/>
            <person name="Magnuson J.K."/>
            <person name="James T.Y."/>
            <person name="O'Malley M.A."/>
            <person name="Stajich J.E."/>
            <person name="Spatafora J.W."/>
            <person name="Visel A."/>
            <person name="Grigoriev I.V."/>
        </authorList>
    </citation>
    <scope>NUCLEOTIDE SEQUENCE [LARGE SCALE GENOMIC DNA]</scope>
    <source>
        <strain evidence="3 4">NRRL 3116</strain>
    </source>
</reference>